<comment type="similarity">
    <text evidence="2">Belongs to the class-II pyridoxal-phosphate-dependent aminotransferase family. BioF subfamily.</text>
</comment>
<organism evidence="6 7">
    <name type="scientific">Capnocytophaga ochracea</name>
    <dbReference type="NCBI Taxonomy" id="1018"/>
    <lineage>
        <taxon>Bacteria</taxon>
        <taxon>Pseudomonadati</taxon>
        <taxon>Bacteroidota</taxon>
        <taxon>Flavobacteriia</taxon>
        <taxon>Flavobacteriales</taxon>
        <taxon>Flavobacteriaceae</taxon>
        <taxon>Capnocytophaga</taxon>
    </lineage>
</organism>
<dbReference type="InterPro" id="IPR004839">
    <property type="entry name" value="Aminotransferase_I/II_large"/>
</dbReference>
<keyword evidence="4" id="KW-0663">Pyridoxal phosphate</keyword>
<dbReference type="InterPro" id="IPR015424">
    <property type="entry name" value="PyrdxlP-dep_Trfase"/>
</dbReference>
<comment type="cofactor">
    <cofactor evidence="1">
        <name>pyridoxal 5'-phosphate</name>
        <dbReference type="ChEBI" id="CHEBI:597326"/>
    </cofactor>
</comment>
<dbReference type="RefSeq" id="WP_128091796.1">
    <property type="nucleotide sequence ID" value="NZ_UARG01000017.1"/>
</dbReference>
<dbReference type="SUPFAM" id="SSF53383">
    <property type="entry name" value="PLP-dependent transferases"/>
    <property type="match status" value="1"/>
</dbReference>
<dbReference type="GO" id="GO:0008710">
    <property type="term" value="F:8-amino-7-oxononanoate synthase activity"/>
    <property type="evidence" value="ECO:0007669"/>
    <property type="project" value="UniProtKB-EC"/>
</dbReference>
<dbReference type="PANTHER" id="PTHR13693">
    <property type="entry name" value="CLASS II AMINOTRANSFERASE/8-AMINO-7-OXONONANOATE SYNTHASE"/>
    <property type="match status" value="1"/>
</dbReference>
<dbReference type="EC" id="2.3.1.47" evidence="6"/>
<accession>A0A2X2RCC9</accession>
<name>A0A2X2RCC9_CAPOC</name>
<dbReference type="EMBL" id="UARG01000017">
    <property type="protein sequence ID" value="SQA78768.1"/>
    <property type="molecule type" value="Genomic_DNA"/>
</dbReference>
<dbReference type="InterPro" id="IPR050087">
    <property type="entry name" value="AON_synthase_class-II"/>
</dbReference>
<evidence type="ECO:0000256" key="1">
    <source>
        <dbReference type="ARBA" id="ARBA00001933"/>
    </source>
</evidence>
<reference evidence="6 7" key="1">
    <citation type="submission" date="2018-06" db="EMBL/GenBank/DDBJ databases">
        <authorList>
            <consortium name="Pathogen Informatics"/>
            <person name="Doyle S."/>
        </authorList>
    </citation>
    <scope>NUCLEOTIDE SEQUENCE [LARGE SCALE GENOMIC DNA]</scope>
    <source>
        <strain evidence="6 7">NCTC11546</strain>
    </source>
</reference>
<dbReference type="GO" id="GO:0030170">
    <property type="term" value="F:pyridoxal phosphate binding"/>
    <property type="evidence" value="ECO:0007669"/>
    <property type="project" value="InterPro"/>
</dbReference>
<dbReference type="PANTHER" id="PTHR13693:SF77">
    <property type="entry name" value="8-AMINO-7-OXONONANOATE SYNTHASE"/>
    <property type="match status" value="1"/>
</dbReference>
<evidence type="ECO:0000256" key="3">
    <source>
        <dbReference type="ARBA" id="ARBA00022679"/>
    </source>
</evidence>
<protein>
    <submittedName>
        <fullName evidence="6">8-amino-7-oxononanoate synthase</fullName>
        <ecNumber evidence="6">2.3.1.47</ecNumber>
    </submittedName>
</protein>
<keyword evidence="6" id="KW-0012">Acyltransferase</keyword>
<dbReference type="Gene3D" id="3.90.1150.10">
    <property type="entry name" value="Aspartate Aminotransferase, domain 1"/>
    <property type="match status" value="1"/>
</dbReference>
<dbReference type="GO" id="GO:0009102">
    <property type="term" value="P:biotin biosynthetic process"/>
    <property type="evidence" value="ECO:0007669"/>
    <property type="project" value="TreeGrafter"/>
</dbReference>
<evidence type="ECO:0000313" key="7">
    <source>
        <dbReference type="Proteomes" id="UP000249891"/>
    </source>
</evidence>
<dbReference type="InterPro" id="IPR015422">
    <property type="entry name" value="PyrdxlP-dep_Trfase_small"/>
</dbReference>
<evidence type="ECO:0000256" key="2">
    <source>
        <dbReference type="ARBA" id="ARBA00010008"/>
    </source>
</evidence>
<evidence type="ECO:0000313" key="6">
    <source>
        <dbReference type="EMBL" id="SQA78768.1"/>
    </source>
</evidence>
<sequence>MKHIKEKLAERKAHNALRSLKQRHFAIDFYSNDYIGFSTNSEITKRISELLPQQTAPHGATGSRLLSGNLPIFSETESYIAHFHNAETALLYNSGYDANVGFFSCIVGRGDIILYDSYSHASIRDGISLSLANSYKFKHNDLDDLEKLLKKFATPDKTVLIVTETVFSMDGDSPDLVRLVTLAKQYGAYIAVDEAHAIGVFGKHGSGLVQALGLEEEIFARIVTFGKGLGAHGAAVLASNEVIQYLVNFSRSFIYTTAMSPHSVATIRAGYETLQITKSIEQLHHNIQYFKTQIAKYKIQGFIPSDSAIQAIVVAGNERVKALAKVLQAQGIGVLPILAPTVPAGQERLRICLHSFNTEQEIEKLMSQLASLSII</sequence>
<proteinExistence type="inferred from homology"/>
<dbReference type="Proteomes" id="UP000249891">
    <property type="component" value="Unassembled WGS sequence"/>
</dbReference>
<gene>
    <name evidence="6" type="primary">bioF</name>
    <name evidence="6" type="ORF">NCTC11546_02014</name>
</gene>
<feature type="domain" description="Aminotransferase class I/classII large" evidence="5">
    <location>
        <begin position="27"/>
        <end position="368"/>
    </location>
</feature>
<dbReference type="Pfam" id="PF00155">
    <property type="entry name" value="Aminotran_1_2"/>
    <property type="match status" value="1"/>
</dbReference>
<dbReference type="AlphaFoldDB" id="A0A2X2RCC9"/>
<dbReference type="Gene3D" id="3.40.640.10">
    <property type="entry name" value="Type I PLP-dependent aspartate aminotransferase-like (Major domain)"/>
    <property type="match status" value="1"/>
</dbReference>
<evidence type="ECO:0000259" key="5">
    <source>
        <dbReference type="Pfam" id="PF00155"/>
    </source>
</evidence>
<keyword evidence="3 6" id="KW-0808">Transferase</keyword>
<dbReference type="InterPro" id="IPR015421">
    <property type="entry name" value="PyrdxlP-dep_Trfase_major"/>
</dbReference>
<evidence type="ECO:0000256" key="4">
    <source>
        <dbReference type="ARBA" id="ARBA00022898"/>
    </source>
</evidence>